<protein>
    <submittedName>
        <fullName evidence="1">Uncharacterized protein</fullName>
    </submittedName>
</protein>
<evidence type="ECO:0000313" key="1">
    <source>
        <dbReference type="EMBL" id="ERN09101.1"/>
    </source>
</evidence>
<evidence type="ECO:0000313" key="2">
    <source>
        <dbReference type="Proteomes" id="UP000017836"/>
    </source>
</evidence>
<sequence length="109" mass="12348">MARILSRSTKCLISWSPQRIPSLQLRKVSYKPPSFSCRLLLVSSDVGGTNSTRVEKMIQRLRMYARDGNTESNAFGGKSQIPLRATCRPSEFIFVVLWGTRSTNNDRHS</sequence>
<name>W1PN11_AMBTC</name>
<dbReference type="HOGENOM" id="CLU_2187451_0_0_1"/>
<organism evidence="1 2">
    <name type="scientific">Amborella trichopoda</name>
    <dbReference type="NCBI Taxonomy" id="13333"/>
    <lineage>
        <taxon>Eukaryota</taxon>
        <taxon>Viridiplantae</taxon>
        <taxon>Streptophyta</taxon>
        <taxon>Embryophyta</taxon>
        <taxon>Tracheophyta</taxon>
        <taxon>Spermatophyta</taxon>
        <taxon>Magnoliopsida</taxon>
        <taxon>Amborellales</taxon>
        <taxon>Amborellaceae</taxon>
        <taxon>Amborella</taxon>
    </lineage>
</organism>
<dbReference type="AlphaFoldDB" id="W1PN11"/>
<dbReference type="EMBL" id="KI393051">
    <property type="protein sequence ID" value="ERN09101.1"/>
    <property type="molecule type" value="Genomic_DNA"/>
</dbReference>
<gene>
    <name evidence="1" type="ORF">AMTR_s00014p00087840</name>
</gene>
<dbReference type="Proteomes" id="UP000017836">
    <property type="component" value="Unassembled WGS sequence"/>
</dbReference>
<dbReference type="Gramene" id="ERN09101">
    <property type="protein sequence ID" value="ERN09101"/>
    <property type="gene ID" value="AMTR_s00014p00087840"/>
</dbReference>
<accession>W1PN11</accession>
<reference evidence="2" key="1">
    <citation type="journal article" date="2013" name="Science">
        <title>The Amborella genome and the evolution of flowering plants.</title>
        <authorList>
            <consortium name="Amborella Genome Project"/>
        </authorList>
    </citation>
    <scope>NUCLEOTIDE SEQUENCE [LARGE SCALE GENOMIC DNA]</scope>
</reference>
<keyword evidence="2" id="KW-1185">Reference proteome</keyword>
<proteinExistence type="predicted"/>